<feature type="chain" id="PRO_5008904829" evidence="5">
    <location>
        <begin position="26"/>
        <end position="175"/>
    </location>
</feature>
<dbReference type="STRING" id="48709.A0A1D2N0A3"/>
<keyword evidence="5" id="KW-0732">Signal</keyword>
<dbReference type="SUPFAM" id="SSF57277">
    <property type="entry name" value="Granulin repeat"/>
    <property type="match status" value="2"/>
</dbReference>
<proteinExistence type="inferred from homology"/>
<gene>
    <name evidence="7" type="ORF">Ocin01_07986</name>
</gene>
<evidence type="ECO:0000256" key="2">
    <source>
        <dbReference type="ARBA" id="ARBA00010093"/>
    </source>
</evidence>
<evidence type="ECO:0000313" key="8">
    <source>
        <dbReference type="Proteomes" id="UP000094527"/>
    </source>
</evidence>
<evidence type="ECO:0000256" key="3">
    <source>
        <dbReference type="ARBA" id="ARBA00022525"/>
    </source>
</evidence>
<protein>
    <submittedName>
        <fullName evidence="7">Granulin</fullName>
    </submittedName>
</protein>
<evidence type="ECO:0000256" key="5">
    <source>
        <dbReference type="SAM" id="SignalP"/>
    </source>
</evidence>
<dbReference type="OrthoDB" id="8184319at2759"/>
<comment type="subcellular location">
    <subcellularLocation>
        <location evidence="1">Secreted</location>
    </subcellularLocation>
</comment>
<sequence length="175" mass="18732">MSSTIPRLQLLALFVASLIVASCLADLCPDHKKSCRKGQTCCDDKQGGYGCCPYENATCCTDGLHCCPQDTSCDLSAGRCRRNKSLKQQQLLLIPATKSDRSSEAVDGNGLGDILFASNKKQECPDQKQSCPLTYTCCQAPEEGYSCCPYANATCCADKIHCCAQGSKCGSGRCE</sequence>
<dbReference type="InterPro" id="IPR037277">
    <property type="entry name" value="Granulin_sf"/>
</dbReference>
<dbReference type="Gene3D" id="2.10.25.160">
    <property type="entry name" value="Granulin"/>
    <property type="match status" value="2"/>
</dbReference>
<dbReference type="GO" id="GO:0005576">
    <property type="term" value="C:extracellular region"/>
    <property type="evidence" value="ECO:0007669"/>
    <property type="project" value="UniProtKB-SubCell"/>
</dbReference>
<comment type="caution">
    <text evidence="7">The sequence shown here is derived from an EMBL/GenBank/DDBJ whole genome shotgun (WGS) entry which is preliminary data.</text>
</comment>
<dbReference type="OMA" id="PEHYVCD"/>
<keyword evidence="8" id="KW-1185">Reference proteome</keyword>
<feature type="domain" description="Granulins" evidence="6">
    <location>
        <begin position="60"/>
        <end position="73"/>
    </location>
</feature>
<evidence type="ECO:0000256" key="1">
    <source>
        <dbReference type="ARBA" id="ARBA00004613"/>
    </source>
</evidence>
<name>A0A1D2N0A3_ORCCI</name>
<evidence type="ECO:0000259" key="6">
    <source>
        <dbReference type="PROSITE" id="PS00799"/>
    </source>
</evidence>
<feature type="signal peptide" evidence="5">
    <location>
        <begin position="1"/>
        <end position="25"/>
    </location>
</feature>
<dbReference type="PROSITE" id="PS51257">
    <property type="entry name" value="PROKAR_LIPOPROTEIN"/>
    <property type="match status" value="1"/>
</dbReference>
<evidence type="ECO:0000313" key="7">
    <source>
        <dbReference type="EMBL" id="ODM98699.1"/>
    </source>
</evidence>
<dbReference type="AlphaFoldDB" id="A0A1D2N0A3"/>
<evidence type="ECO:0000256" key="4">
    <source>
        <dbReference type="ARBA" id="ARBA00023157"/>
    </source>
</evidence>
<organism evidence="7 8">
    <name type="scientific">Orchesella cincta</name>
    <name type="common">Springtail</name>
    <name type="synonym">Podura cincta</name>
    <dbReference type="NCBI Taxonomy" id="48709"/>
    <lineage>
        <taxon>Eukaryota</taxon>
        <taxon>Metazoa</taxon>
        <taxon>Ecdysozoa</taxon>
        <taxon>Arthropoda</taxon>
        <taxon>Hexapoda</taxon>
        <taxon>Collembola</taxon>
        <taxon>Entomobryomorpha</taxon>
        <taxon>Entomobryoidea</taxon>
        <taxon>Orchesellidae</taxon>
        <taxon>Orchesellinae</taxon>
        <taxon>Orchesella</taxon>
    </lineage>
</organism>
<dbReference type="PANTHER" id="PTHR12274">
    <property type="entry name" value="GRANULIN"/>
    <property type="match status" value="1"/>
</dbReference>
<accession>A0A1D2N0A3</accession>
<dbReference type="InterPro" id="IPR000118">
    <property type="entry name" value="Granulin"/>
</dbReference>
<comment type="similarity">
    <text evidence="2">Belongs to the granulin family.</text>
</comment>
<reference evidence="7 8" key="1">
    <citation type="journal article" date="2016" name="Genome Biol. Evol.">
        <title>Gene Family Evolution Reflects Adaptation to Soil Environmental Stressors in the Genome of the Collembolan Orchesella cincta.</title>
        <authorList>
            <person name="Faddeeva-Vakhrusheva A."/>
            <person name="Derks M.F."/>
            <person name="Anvar S.Y."/>
            <person name="Agamennone V."/>
            <person name="Suring W."/>
            <person name="Smit S."/>
            <person name="van Straalen N.M."/>
            <person name="Roelofs D."/>
        </authorList>
    </citation>
    <scope>NUCLEOTIDE SEQUENCE [LARGE SCALE GENOMIC DNA]</scope>
    <source>
        <tissue evidence="7">Mixed pool</tissue>
    </source>
</reference>
<dbReference type="InterPro" id="IPR039036">
    <property type="entry name" value="Granulin_fam"/>
</dbReference>
<dbReference type="PANTHER" id="PTHR12274:SF3">
    <property type="entry name" value="PROGRANULIN"/>
    <property type="match status" value="1"/>
</dbReference>
<dbReference type="Pfam" id="PF00396">
    <property type="entry name" value="Granulin"/>
    <property type="match status" value="2"/>
</dbReference>
<keyword evidence="3" id="KW-0964">Secreted</keyword>
<keyword evidence="4" id="KW-1015">Disulfide bond</keyword>
<dbReference type="Proteomes" id="UP000094527">
    <property type="component" value="Unassembled WGS sequence"/>
</dbReference>
<dbReference type="PROSITE" id="PS00799">
    <property type="entry name" value="GRANULINS"/>
    <property type="match status" value="1"/>
</dbReference>
<dbReference type="SMART" id="SM00277">
    <property type="entry name" value="GRAN"/>
    <property type="match status" value="2"/>
</dbReference>
<dbReference type="EMBL" id="LJIJ01000335">
    <property type="protein sequence ID" value="ODM98699.1"/>
    <property type="molecule type" value="Genomic_DNA"/>
</dbReference>